<dbReference type="GO" id="GO:0034462">
    <property type="term" value="P:small-subunit processome assembly"/>
    <property type="evidence" value="ECO:0007669"/>
    <property type="project" value="TreeGrafter"/>
</dbReference>
<reference evidence="7" key="1">
    <citation type="journal article" date="2020" name="Stud. Mycol.">
        <title>101 Dothideomycetes genomes: a test case for predicting lifestyles and emergence of pathogens.</title>
        <authorList>
            <person name="Haridas S."/>
            <person name="Albert R."/>
            <person name="Binder M."/>
            <person name="Bloem J."/>
            <person name="Labutti K."/>
            <person name="Salamov A."/>
            <person name="Andreopoulos B."/>
            <person name="Baker S."/>
            <person name="Barry K."/>
            <person name="Bills G."/>
            <person name="Bluhm B."/>
            <person name="Cannon C."/>
            <person name="Castanera R."/>
            <person name="Culley D."/>
            <person name="Daum C."/>
            <person name="Ezra D."/>
            <person name="Gonzalez J."/>
            <person name="Henrissat B."/>
            <person name="Kuo A."/>
            <person name="Liang C."/>
            <person name="Lipzen A."/>
            <person name="Lutzoni F."/>
            <person name="Magnuson J."/>
            <person name="Mondo S."/>
            <person name="Nolan M."/>
            <person name="Ohm R."/>
            <person name="Pangilinan J."/>
            <person name="Park H.-J."/>
            <person name="Ramirez L."/>
            <person name="Alfaro M."/>
            <person name="Sun H."/>
            <person name="Tritt A."/>
            <person name="Yoshinaga Y."/>
            <person name="Zwiers L.-H."/>
            <person name="Turgeon B."/>
            <person name="Goodwin S."/>
            <person name="Spatafora J."/>
            <person name="Crous P."/>
            <person name="Grigoriev I."/>
        </authorList>
    </citation>
    <scope>NUCLEOTIDE SEQUENCE</scope>
    <source>
        <strain evidence="7">CBS 113389</strain>
    </source>
</reference>
<evidence type="ECO:0000313" key="8">
    <source>
        <dbReference type="Proteomes" id="UP000799767"/>
    </source>
</evidence>
<keyword evidence="4" id="KW-0539">Nucleus</keyword>
<dbReference type="AlphaFoldDB" id="A0A6A6PSG4"/>
<organism evidence="7 8">
    <name type="scientific">Neohortaea acidophila</name>
    <dbReference type="NCBI Taxonomy" id="245834"/>
    <lineage>
        <taxon>Eukaryota</taxon>
        <taxon>Fungi</taxon>
        <taxon>Dikarya</taxon>
        <taxon>Ascomycota</taxon>
        <taxon>Pezizomycotina</taxon>
        <taxon>Dothideomycetes</taxon>
        <taxon>Dothideomycetidae</taxon>
        <taxon>Mycosphaerellales</taxon>
        <taxon>Teratosphaeriaceae</taxon>
        <taxon>Neohortaea</taxon>
    </lineage>
</organism>
<dbReference type="PANTHER" id="PTHR12311:SF7">
    <property type="entry name" value="ACTIVATOR OF BASAL TRANSCRIPTION 1"/>
    <property type="match status" value="1"/>
</dbReference>
<keyword evidence="3" id="KW-0694">RNA-binding</keyword>
<dbReference type="Gene3D" id="3.30.70.330">
    <property type="match status" value="1"/>
</dbReference>
<proteinExistence type="inferred from homology"/>
<dbReference type="PANTHER" id="PTHR12311">
    <property type="entry name" value="ACTIVATOR OF BASAL TRANSCRIPTION 1"/>
    <property type="match status" value="1"/>
</dbReference>
<comment type="subcellular location">
    <subcellularLocation>
        <location evidence="1">Nucleus</location>
        <location evidence="1">Nucleolus</location>
    </subcellularLocation>
</comment>
<feature type="non-terminal residue" evidence="7">
    <location>
        <position position="1"/>
    </location>
</feature>
<evidence type="ECO:0000256" key="1">
    <source>
        <dbReference type="ARBA" id="ARBA00004604"/>
    </source>
</evidence>
<sequence>SSKPKKNKTALTPFEKAERTTRHSGVLYISRVPPFMKPSTLRNLLTPHAPSGLNRLFLTPEDSTTHASRVRQGGNKKKSYADGWVEFVSKKEAKIAAELLNGGIMGGKKGGFYHDDLWCLKYLRGFKWRDLNEQIAAENAERTVRMREEVRRTRKENRAFVMDVERGKMLEGMERKRAGRA</sequence>
<dbReference type="OrthoDB" id="287393at2759"/>
<evidence type="ECO:0000256" key="6">
    <source>
        <dbReference type="ARBA" id="ARBA00032634"/>
    </source>
</evidence>
<gene>
    <name evidence="7" type="ORF">BDY17DRAFT_235168</name>
</gene>
<dbReference type="GO" id="GO:0005730">
    <property type="term" value="C:nucleolus"/>
    <property type="evidence" value="ECO:0007669"/>
    <property type="project" value="UniProtKB-SubCell"/>
</dbReference>
<dbReference type="CDD" id="cd12263">
    <property type="entry name" value="RRM_ABT1_like"/>
    <property type="match status" value="1"/>
</dbReference>
<comment type="function">
    <text evidence="5">Involved in the small subunit (SSU) processome assembly and function, and in the 18S rRNA synthesis. Required for the early cleavages at sites A0, A1 and A2.</text>
</comment>
<evidence type="ECO:0000256" key="4">
    <source>
        <dbReference type="ARBA" id="ARBA00023242"/>
    </source>
</evidence>
<feature type="non-terminal residue" evidence="7">
    <location>
        <position position="181"/>
    </location>
</feature>
<evidence type="ECO:0000256" key="2">
    <source>
        <dbReference type="ARBA" id="ARBA00005819"/>
    </source>
</evidence>
<name>A0A6A6PSG4_9PEZI</name>
<evidence type="ECO:0000256" key="3">
    <source>
        <dbReference type="ARBA" id="ARBA00022884"/>
    </source>
</evidence>
<dbReference type="GO" id="GO:0003723">
    <property type="term" value="F:RNA binding"/>
    <property type="evidence" value="ECO:0007669"/>
    <property type="project" value="UniProtKB-KW"/>
</dbReference>
<dbReference type="SUPFAM" id="SSF54928">
    <property type="entry name" value="RNA-binding domain, RBD"/>
    <property type="match status" value="1"/>
</dbReference>
<accession>A0A6A6PSG4</accession>
<protein>
    <recommendedName>
        <fullName evidence="6">18S rRNA factor 2</fullName>
    </recommendedName>
</protein>
<evidence type="ECO:0000313" key="7">
    <source>
        <dbReference type="EMBL" id="KAF2482922.1"/>
    </source>
</evidence>
<dbReference type="InterPro" id="IPR035979">
    <property type="entry name" value="RBD_domain_sf"/>
</dbReference>
<dbReference type="RefSeq" id="XP_033589492.1">
    <property type="nucleotide sequence ID" value="XM_033730286.1"/>
</dbReference>
<dbReference type="GeneID" id="54471288"/>
<dbReference type="GO" id="GO:0000447">
    <property type="term" value="P:endonucleolytic cleavage in ITS1 to separate SSU-rRNA from 5.8S rRNA and LSU-rRNA from tricistronic rRNA transcript (SSU-rRNA, 5.8S rRNA, LSU-rRNA)"/>
    <property type="evidence" value="ECO:0007669"/>
    <property type="project" value="TreeGrafter"/>
</dbReference>
<evidence type="ECO:0000256" key="5">
    <source>
        <dbReference type="ARBA" id="ARBA00025024"/>
    </source>
</evidence>
<dbReference type="GO" id="GO:0000480">
    <property type="term" value="P:endonucleolytic cleavage in 5'-ETS of tricistronic rRNA transcript (SSU-rRNA, 5.8S rRNA, LSU-rRNA)"/>
    <property type="evidence" value="ECO:0007669"/>
    <property type="project" value="TreeGrafter"/>
</dbReference>
<comment type="similarity">
    <text evidence="2">Belongs to the ESF2/ABP1 family.</text>
</comment>
<dbReference type="InterPro" id="IPR012677">
    <property type="entry name" value="Nucleotide-bd_a/b_plait_sf"/>
</dbReference>
<dbReference type="InterPro" id="IPR034353">
    <property type="entry name" value="ABT1/ESF2_RRM"/>
</dbReference>
<dbReference type="InterPro" id="IPR039119">
    <property type="entry name" value="ABT1/Esf2"/>
</dbReference>
<dbReference type="GO" id="GO:0000472">
    <property type="term" value="P:endonucleolytic cleavage to generate mature 5'-end of SSU-rRNA from (SSU-rRNA, 5.8S rRNA, LSU-rRNA)"/>
    <property type="evidence" value="ECO:0007669"/>
    <property type="project" value="TreeGrafter"/>
</dbReference>
<dbReference type="Proteomes" id="UP000799767">
    <property type="component" value="Unassembled WGS sequence"/>
</dbReference>
<dbReference type="EMBL" id="MU001635">
    <property type="protein sequence ID" value="KAF2482922.1"/>
    <property type="molecule type" value="Genomic_DNA"/>
</dbReference>
<keyword evidence="8" id="KW-1185">Reference proteome</keyword>